<evidence type="ECO:0000256" key="1">
    <source>
        <dbReference type="SAM" id="Phobius"/>
    </source>
</evidence>
<proteinExistence type="predicted"/>
<keyword evidence="4" id="KW-1185">Reference proteome</keyword>
<dbReference type="eggNOG" id="ENOG502S133">
    <property type="taxonomic scope" value="Eukaryota"/>
</dbReference>
<feature type="chain" id="PRO_5001839439" description="Enriched in surface-labeled proteome protein 9" evidence="2">
    <location>
        <begin position="26"/>
        <end position="640"/>
    </location>
</feature>
<dbReference type="EMBL" id="CP009403">
    <property type="protein sequence ID" value="AIO01987.1"/>
    <property type="molecule type" value="Genomic_DNA"/>
</dbReference>
<accession>A0A088SJJ4</accession>
<sequence>MMRTSFASLMATLLALLSMSVAVSAANLLPLYGRGLFDVELVCRSAAPSAPMNYNKSVISAFRLSVSASANRTEEPVVFPFSMERTMDSDDIHTYYINATDKYTVSDMDGCMHTKGSYSSSDDVLLAQSLVGMLQAPLPTTFTTSTIRGIEVKNYSNHFSLIIPAKYGGLGTSATYSAAVLTSTQGWSANLMQVSRTAVSIEVTAVTASTINNCLFTFSFFGSNVSDAVMPPSHCESVSPSPADSVTDLPMNFARSTIEAPVVNARSPSSSPSTLASTRNSNMPDFPADFSANFLVISPSKKSFYHLRATFSLYAGISRASLQYPMSGVAGRVYEYEWFTNSWDQMSYYYTKFAVPDGEETADKALREYFFPDQNTCKRILIGYDKSARSVSALLLYSPSVPPTFVGNQTVRNIPCGVWAAEVNGVRVMWYWATSDLVDTTSFWTNESVDSGVSKHARLVRMTVSGRGGAPPLFVHHPFFPQGYAFPAPDRSLACKVMLPDEVDISCDGHTKDADFTHIYDIMSYVPYVRRNDYRTPLACNGIKTSGSIPSFQCNYNGVRRGVVAILLVVVSLLFSLVSGCCVWCPFSRIVRQQQRELVRFTQEVGHAQSANDVEGQDEVNRGATCGLDNKYPSSLRHLS</sequence>
<keyword evidence="2" id="KW-0732">Signal</keyword>
<feature type="transmembrane region" description="Helical" evidence="1">
    <location>
        <begin position="563"/>
        <end position="587"/>
    </location>
</feature>
<gene>
    <name evidence="3" type="ORF">LPMP_343640</name>
</gene>
<dbReference type="KEGG" id="lpan:LPMP_343640"/>
<evidence type="ECO:0008006" key="5">
    <source>
        <dbReference type="Google" id="ProtNLM"/>
    </source>
</evidence>
<name>A0A088SJJ4_LEIPA</name>
<organism evidence="3 4">
    <name type="scientific">Leishmania panamensis</name>
    <dbReference type="NCBI Taxonomy" id="5679"/>
    <lineage>
        <taxon>Eukaryota</taxon>
        <taxon>Discoba</taxon>
        <taxon>Euglenozoa</taxon>
        <taxon>Kinetoplastea</taxon>
        <taxon>Metakinetoplastina</taxon>
        <taxon>Trypanosomatida</taxon>
        <taxon>Trypanosomatidae</taxon>
        <taxon>Leishmaniinae</taxon>
        <taxon>Leishmania</taxon>
        <taxon>Leishmania guyanensis species complex</taxon>
    </lineage>
</organism>
<dbReference type="GeneID" id="22578869"/>
<dbReference type="Proteomes" id="UP000063063">
    <property type="component" value="Chromosome 34"/>
</dbReference>
<keyword evidence="1" id="KW-1133">Transmembrane helix</keyword>
<dbReference type="VEuPathDB" id="TriTrypDB:LPAL13_340043900"/>
<keyword evidence="1" id="KW-0472">Membrane</keyword>
<evidence type="ECO:0000313" key="3">
    <source>
        <dbReference type="EMBL" id="AIO01987.1"/>
    </source>
</evidence>
<evidence type="ECO:0000313" key="4">
    <source>
        <dbReference type="Proteomes" id="UP000063063"/>
    </source>
</evidence>
<dbReference type="OrthoDB" id="264546at2759"/>
<evidence type="ECO:0000256" key="2">
    <source>
        <dbReference type="SAM" id="SignalP"/>
    </source>
</evidence>
<reference evidence="3 4" key="1">
    <citation type="journal article" date="2015" name="Sci. Rep.">
        <title>The genome of Leishmania panamensis: insights into genomics of the L. (Viannia) subgenus.</title>
        <authorList>
            <person name="Llanes A."/>
            <person name="Restrepo C.M."/>
            <person name="Vecchio G.D."/>
            <person name="Anguizola F.J."/>
            <person name="Lleonart R."/>
        </authorList>
    </citation>
    <scope>NUCLEOTIDE SEQUENCE [LARGE SCALE GENOMIC DNA]</scope>
    <source>
        <strain evidence="3 4">MHOM/PA/94/PSC-1</strain>
    </source>
</reference>
<dbReference type="RefSeq" id="XP_010702787.1">
    <property type="nucleotide sequence ID" value="XM_010704485.1"/>
</dbReference>
<keyword evidence="1" id="KW-0812">Transmembrane</keyword>
<feature type="signal peptide" evidence="2">
    <location>
        <begin position="1"/>
        <end position="25"/>
    </location>
</feature>
<protein>
    <recommendedName>
        <fullName evidence="5">Enriched in surface-labeled proteome protein 9</fullName>
    </recommendedName>
</protein>
<dbReference type="VEuPathDB" id="TriTrypDB:LPMP_343640"/>
<dbReference type="AlphaFoldDB" id="A0A088SJJ4"/>